<gene>
    <name evidence="5" type="ORF">SAMN05421762_0506</name>
</gene>
<dbReference type="PANTHER" id="PTHR12599">
    <property type="entry name" value="PTERIN-4-ALPHA-CARBINOLAMINE DEHYDRATASE"/>
    <property type="match status" value="1"/>
</dbReference>
<evidence type="ECO:0000256" key="1">
    <source>
        <dbReference type="ARBA" id="ARBA00001554"/>
    </source>
</evidence>
<proteinExistence type="inferred from homology"/>
<accession>A0A1I1I5D0</accession>
<dbReference type="EC" id="4.2.1.96" evidence="4"/>
<dbReference type="STRING" id="517719.SAMN05421762_0506"/>
<organism evidence="5 6">
    <name type="scientific">Pseudooceanicola nitratireducens</name>
    <dbReference type="NCBI Taxonomy" id="517719"/>
    <lineage>
        <taxon>Bacteria</taxon>
        <taxon>Pseudomonadati</taxon>
        <taxon>Pseudomonadota</taxon>
        <taxon>Alphaproteobacteria</taxon>
        <taxon>Rhodobacterales</taxon>
        <taxon>Paracoccaceae</taxon>
        <taxon>Pseudooceanicola</taxon>
    </lineage>
</organism>
<dbReference type="Proteomes" id="UP000231644">
    <property type="component" value="Unassembled WGS sequence"/>
</dbReference>
<dbReference type="SUPFAM" id="SSF55248">
    <property type="entry name" value="PCD-like"/>
    <property type="match status" value="1"/>
</dbReference>
<dbReference type="NCBIfam" id="NF002017">
    <property type="entry name" value="PRK00823.1-2"/>
    <property type="match status" value="1"/>
</dbReference>
<dbReference type="CDD" id="cd00914">
    <property type="entry name" value="PCD_DCoH_subfamily_b"/>
    <property type="match status" value="1"/>
</dbReference>
<dbReference type="HAMAP" id="MF_00434">
    <property type="entry name" value="Pterin_4_alpha"/>
    <property type="match status" value="1"/>
</dbReference>
<dbReference type="GO" id="GO:0006729">
    <property type="term" value="P:tetrahydrobiopterin biosynthetic process"/>
    <property type="evidence" value="ECO:0007669"/>
    <property type="project" value="InterPro"/>
</dbReference>
<keyword evidence="6" id="KW-1185">Reference proteome</keyword>
<dbReference type="NCBIfam" id="NF002018">
    <property type="entry name" value="PRK00823.1-3"/>
    <property type="match status" value="1"/>
</dbReference>
<dbReference type="Pfam" id="PF01329">
    <property type="entry name" value="Pterin_4a"/>
    <property type="match status" value="1"/>
</dbReference>
<dbReference type="OrthoDB" id="9794987at2"/>
<evidence type="ECO:0000313" key="5">
    <source>
        <dbReference type="EMBL" id="SFC31424.1"/>
    </source>
</evidence>
<dbReference type="InterPro" id="IPR036428">
    <property type="entry name" value="PCD_sf"/>
</dbReference>
<dbReference type="GO" id="GO:0008124">
    <property type="term" value="F:4-alpha-hydroxytetrahydrobiopterin dehydratase activity"/>
    <property type="evidence" value="ECO:0007669"/>
    <property type="project" value="UniProtKB-UniRule"/>
</dbReference>
<dbReference type="InterPro" id="IPR001533">
    <property type="entry name" value="Pterin_deHydtase"/>
</dbReference>
<evidence type="ECO:0000256" key="2">
    <source>
        <dbReference type="ARBA" id="ARBA00006472"/>
    </source>
</evidence>
<dbReference type="AlphaFoldDB" id="A0A1I1I5D0"/>
<reference evidence="5 6" key="1">
    <citation type="submission" date="2016-10" db="EMBL/GenBank/DDBJ databases">
        <authorList>
            <person name="de Groot N.N."/>
        </authorList>
    </citation>
    <scope>NUCLEOTIDE SEQUENCE [LARGE SCALE GENOMIC DNA]</scope>
    <source>
        <strain evidence="5 6">DSM 29619</strain>
    </source>
</reference>
<keyword evidence="3 4" id="KW-0456">Lyase</keyword>
<comment type="catalytic activity">
    <reaction evidence="1 4">
        <text>(4aS,6R)-4a-hydroxy-L-erythro-5,6,7,8-tetrahydrobiopterin = (6R)-L-erythro-6,7-dihydrobiopterin + H2O</text>
        <dbReference type="Rhea" id="RHEA:11920"/>
        <dbReference type="ChEBI" id="CHEBI:15377"/>
        <dbReference type="ChEBI" id="CHEBI:15642"/>
        <dbReference type="ChEBI" id="CHEBI:43120"/>
        <dbReference type="EC" id="4.2.1.96"/>
    </reaction>
</comment>
<name>A0A1I1I5D0_9RHOB</name>
<sequence length="99" mass="11336">MTRPARIPDDQLDAQLNPLIATGWTLEDSRKAITRTFRFDDFVGAMGFMTRAALYAEKWDHHPEWSNVYSKVTVRLTTHDADGLTELDLRLAQQMDALV</sequence>
<dbReference type="EMBL" id="FOLX01000001">
    <property type="protein sequence ID" value="SFC31424.1"/>
    <property type="molecule type" value="Genomic_DNA"/>
</dbReference>
<evidence type="ECO:0000313" key="6">
    <source>
        <dbReference type="Proteomes" id="UP000231644"/>
    </source>
</evidence>
<evidence type="ECO:0000256" key="3">
    <source>
        <dbReference type="ARBA" id="ARBA00023239"/>
    </source>
</evidence>
<dbReference type="Gene3D" id="3.30.1360.20">
    <property type="entry name" value="Transcriptional coactivator/pterin dehydratase"/>
    <property type="match status" value="1"/>
</dbReference>
<protein>
    <recommendedName>
        <fullName evidence="4">Putative pterin-4-alpha-carbinolamine dehydratase</fullName>
        <shortName evidence="4">PHS</shortName>
        <ecNumber evidence="4">4.2.1.96</ecNumber>
    </recommendedName>
    <alternativeName>
        <fullName evidence="4">4-alpha-hydroxy-tetrahydropterin dehydratase</fullName>
    </alternativeName>
    <alternativeName>
        <fullName evidence="4">Pterin carbinolamine dehydratase</fullName>
        <shortName evidence="4">PCD</shortName>
    </alternativeName>
</protein>
<dbReference type="RefSeq" id="WP_093449983.1">
    <property type="nucleotide sequence ID" value="NZ_FNZG01000002.1"/>
</dbReference>
<dbReference type="PANTHER" id="PTHR12599:SF0">
    <property type="entry name" value="PTERIN-4-ALPHA-CARBINOLAMINE DEHYDRATASE"/>
    <property type="match status" value="1"/>
</dbReference>
<evidence type="ECO:0000256" key="4">
    <source>
        <dbReference type="HAMAP-Rule" id="MF_00434"/>
    </source>
</evidence>
<comment type="similarity">
    <text evidence="2 4">Belongs to the pterin-4-alpha-carbinolamine dehydratase family.</text>
</comment>